<feature type="compositionally biased region" description="Polar residues" evidence="1">
    <location>
        <begin position="174"/>
        <end position="183"/>
    </location>
</feature>
<evidence type="ECO:0000256" key="1">
    <source>
        <dbReference type="SAM" id="MobiDB-lite"/>
    </source>
</evidence>
<protein>
    <submittedName>
        <fullName evidence="2">Uncharacterized protein</fullName>
    </submittedName>
</protein>
<dbReference type="Proteomes" id="UP000256601">
    <property type="component" value="Unassembled WGS sequence"/>
</dbReference>
<dbReference type="EMBL" id="KZ859045">
    <property type="protein sequence ID" value="RDW24187.1"/>
    <property type="molecule type" value="Genomic_DNA"/>
</dbReference>
<feature type="region of interest" description="Disordered" evidence="1">
    <location>
        <begin position="165"/>
        <end position="200"/>
    </location>
</feature>
<name>A0A371C1I7_YARLL</name>
<feature type="compositionally biased region" description="Basic and acidic residues" evidence="1">
    <location>
        <begin position="123"/>
        <end position="141"/>
    </location>
</feature>
<sequence length="200" mass="22725">MPRPARKRKAVATDENSLVEQKLAENVVANTEIRTPLSTITNFENQTISRRSSSRQRKTVVYTEVAEDHVSDEQSDDKSNTSSSTDQIEKDLMLLPEARKRNRQDGESDSEEPEESESEEESDRVTHRSRESDKERAEKLKMFEEEQAAKFAAIDDFELNFEEVAEDSFDKSMSEQSEASGDSQDPEIELADVLGGRDED</sequence>
<reference evidence="2 3" key="1">
    <citation type="submission" date="2018-07" db="EMBL/GenBank/DDBJ databases">
        <title>Draft Genome Assemblies for Five Robust Yarrowia lipolytica Strains Exhibiting High Lipid Production and Pentose Sugar Utilization and Sugar Alcohol Secretion from Undetoxified Lignocellulosic Biomass Hydrolysates.</title>
        <authorList>
            <consortium name="DOE Joint Genome Institute"/>
            <person name="Walker C."/>
            <person name="Ryu S."/>
            <person name="Na H."/>
            <person name="Zane M."/>
            <person name="LaButti K."/>
            <person name="Lipzen A."/>
            <person name="Haridas S."/>
            <person name="Barry K."/>
            <person name="Grigoriev I.V."/>
            <person name="Quarterman J."/>
            <person name="Slininger P."/>
            <person name="Dien B."/>
            <person name="Trinh C.T."/>
        </authorList>
    </citation>
    <scope>NUCLEOTIDE SEQUENCE [LARGE SCALE GENOMIC DNA]</scope>
    <source>
        <strain evidence="2 3">YB392</strain>
    </source>
</reference>
<feature type="compositionally biased region" description="Acidic residues" evidence="1">
    <location>
        <begin position="107"/>
        <end position="122"/>
    </location>
</feature>
<organism evidence="2 3">
    <name type="scientific">Yarrowia lipolytica</name>
    <name type="common">Candida lipolytica</name>
    <dbReference type="NCBI Taxonomy" id="4952"/>
    <lineage>
        <taxon>Eukaryota</taxon>
        <taxon>Fungi</taxon>
        <taxon>Dikarya</taxon>
        <taxon>Ascomycota</taxon>
        <taxon>Saccharomycotina</taxon>
        <taxon>Dipodascomycetes</taxon>
        <taxon>Dipodascales</taxon>
        <taxon>Dipodascales incertae sedis</taxon>
        <taxon>Yarrowia</taxon>
    </lineage>
</organism>
<dbReference type="AlphaFoldDB" id="A0A371C1I7"/>
<feature type="region of interest" description="Disordered" evidence="1">
    <location>
        <begin position="45"/>
        <end position="141"/>
    </location>
</feature>
<gene>
    <name evidence="2" type="ORF">B0I71DRAFT_134691</name>
</gene>
<feature type="compositionally biased region" description="Basic and acidic residues" evidence="1">
    <location>
        <begin position="87"/>
        <end position="106"/>
    </location>
</feature>
<evidence type="ECO:0000313" key="2">
    <source>
        <dbReference type="EMBL" id="RDW24187.1"/>
    </source>
</evidence>
<evidence type="ECO:0000313" key="3">
    <source>
        <dbReference type="Proteomes" id="UP000256601"/>
    </source>
</evidence>
<feature type="compositionally biased region" description="Basic and acidic residues" evidence="1">
    <location>
        <begin position="66"/>
        <end position="79"/>
    </location>
</feature>
<dbReference type="VEuPathDB" id="FungiDB:YALI0_C19756g"/>
<accession>A0A371C1I7</accession>
<proteinExistence type="predicted"/>
<dbReference type="VEuPathDB" id="FungiDB:YALI1_C27101g"/>